<dbReference type="HAMAP" id="MF_00624">
    <property type="entry name" value="GlgC"/>
    <property type="match status" value="1"/>
</dbReference>
<dbReference type="UniPathway" id="UPA00164"/>
<reference evidence="15" key="3">
    <citation type="journal article" date="2018" name="Genome Biol.">
        <title>SKESA: strategic k-mer extension for scrupulous assemblies.</title>
        <authorList>
            <person name="Souvorov A."/>
            <person name="Agarwala R."/>
            <person name="Lipman D.J."/>
        </authorList>
    </citation>
    <scope>NUCLEOTIDE SEQUENCE</scope>
    <source>
        <strain evidence="15">HN1000</strain>
    </source>
</reference>
<keyword evidence="7 9" id="KW-0320">Glycogen biosynthesis</keyword>
<dbReference type="RefSeq" id="WP_003418638.1">
    <property type="nucleotide sequence ID" value="NZ_AP031492.1"/>
</dbReference>
<accession>A0A031WG73</accession>
<proteinExistence type="inferred from homology"/>
<dbReference type="Proteomes" id="UP000189137">
    <property type="component" value="Unassembled WGS sequence"/>
</dbReference>
<evidence type="ECO:0000256" key="3">
    <source>
        <dbReference type="ARBA" id="ARBA00022679"/>
    </source>
</evidence>
<feature type="binding site" evidence="9">
    <location>
        <position position="164"/>
    </location>
    <ligand>
        <name>alpha-D-glucose 1-phosphate</name>
        <dbReference type="ChEBI" id="CHEBI:58601"/>
    </ligand>
</feature>
<gene>
    <name evidence="9 13" type="primary">glgC</name>
    <name evidence="16" type="synonym">glgC_2</name>
    <name evidence="14" type="ORF">BN1095_630005</name>
    <name evidence="12" type="ORF">BN1096_340004</name>
    <name evidence="13" type="ORF">BN1097_350006</name>
    <name evidence="15" type="ORF">KRM00_002919</name>
    <name evidence="17" type="ORF">SAMEA1402399_01975</name>
    <name evidence="18" type="ORF">SAMEA1710456_02294</name>
    <name evidence="16" type="ORF">SAMEA3375112_01028</name>
</gene>
<feature type="binding site" evidence="9">
    <location>
        <begin position="179"/>
        <end position="180"/>
    </location>
    <ligand>
        <name>alpha-D-glucose 1-phosphate</name>
        <dbReference type="ChEBI" id="CHEBI:58601"/>
    </ligand>
</feature>
<feature type="site" description="Could play a key role in the communication between the regulatory and the substrate sites" evidence="9">
    <location>
        <position position="59"/>
    </location>
</feature>
<dbReference type="EMBL" id="FUPS01000003">
    <property type="protein sequence ID" value="SJS03236.1"/>
    <property type="molecule type" value="Genomic_DNA"/>
</dbReference>
<evidence type="ECO:0000313" key="15">
    <source>
        <dbReference type="EMBL" id="HBH1543392.1"/>
    </source>
</evidence>
<dbReference type="EMBL" id="CAADAT010000013">
    <property type="protein sequence ID" value="VFD54799.1"/>
    <property type="molecule type" value="Genomic_DNA"/>
</dbReference>
<dbReference type="InterPro" id="IPR011831">
    <property type="entry name" value="ADP-Glc_PPase"/>
</dbReference>
<evidence type="ECO:0000313" key="14">
    <source>
        <dbReference type="EMBL" id="CDT66607.1"/>
    </source>
</evidence>
<dbReference type="SUPFAM" id="SSF53448">
    <property type="entry name" value="Nucleotide-diphospho-sugar transferases"/>
    <property type="match status" value="1"/>
</dbReference>
<keyword evidence="8 9" id="KW-0119">Carbohydrate metabolism</keyword>
<dbReference type="EC" id="2.7.7.27" evidence="9"/>
<dbReference type="InterPro" id="IPR029044">
    <property type="entry name" value="Nucleotide-diphossugar_trans"/>
</dbReference>
<dbReference type="GeneID" id="66353385"/>
<dbReference type="GO" id="GO:0005978">
    <property type="term" value="P:glycogen biosynthetic process"/>
    <property type="evidence" value="ECO:0007669"/>
    <property type="project" value="UniProtKB-UniRule"/>
</dbReference>
<evidence type="ECO:0000256" key="5">
    <source>
        <dbReference type="ARBA" id="ARBA00022741"/>
    </source>
</evidence>
<dbReference type="InterPro" id="IPR005836">
    <property type="entry name" value="ADP_Glu_pyroP_CS"/>
</dbReference>
<dbReference type="SMR" id="A0A031WG73"/>
<dbReference type="Proteomes" id="UP000411588">
    <property type="component" value="Unassembled WGS sequence"/>
</dbReference>
<dbReference type="InterPro" id="IPR005835">
    <property type="entry name" value="NTP_transferase_dom"/>
</dbReference>
<comment type="catalytic activity">
    <reaction evidence="9">
        <text>alpha-D-glucose 1-phosphate + ATP + H(+) = ADP-alpha-D-glucose + diphosphate</text>
        <dbReference type="Rhea" id="RHEA:12120"/>
        <dbReference type="ChEBI" id="CHEBI:15378"/>
        <dbReference type="ChEBI" id="CHEBI:30616"/>
        <dbReference type="ChEBI" id="CHEBI:33019"/>
        <dbReference type="ChEBI" id="CHEBI:57498"/>
        <dbReference type="ChEBI" id="CHEBI:58601"/>
        <dbReference type="EC" id="2.7.7.27"/>
    </reaction>
</comment>
<dbReference type="PANTHER" id="PTHR43523:SF2">
    <property type="entry name" value="GLUCOSE-1-PHOSPHATE ADENYLYLTRANSFERASE"/>
    <property type="match status" value="1"/>
</dbReference>
<comment type="similarity">
    <text evidence="1 9">Belongs to the bacterial/plant glucose-1-phosphate adenylyltransferase family.</text>
</comment>
<dbReference type="Pfam" id="PF00483">
    <property type="entry name" value="NTP_transferase"/>
    <property type="match status" value="1"/>
</dbReference>
<evidence type="ECO:0000256" key="1">
    <source>
        <dbReference type="ARBA" id="ARBA00010443"/>
    </source>
</evidence>
<name>A0A031WG73_CLODI</name>
<reference evidence="16 19" key="2">
    <citation type="submission" date="2017-02" db="EMBL/GenBank/DDBJ databases">
        <authorList>
            <consortium name="Pathogen Informatics"/>
        </authorList>
    </citation>
    <scope>NUCLEOTIDE SEQUENCE [LARGE SCALE GENOMIC DNA]</scope>
    <source>
        <strain evidence="18 20">078GUE027</strain>
        <strain evidence="17">Clo34</strain>
        <strain evidence="21">clo34</strain>
        <strain evidence="16 19">VRECD0157</strain>
    </source>
</reference>
<dbReference type="InterPro" id="IPR023049">
    <property type="entry name" value="GlgC_bac"/>
</dbReference>
<dbReference type="Gene3D" id="3.90.550.10">
    <property type="entry name" value="Spore Coat Polysaccharide Biosynthesis Protein SpsA, Chain A"/>
    <property type="match status" value="1"/>
</dbReference>
<dbReference type="EMBL" id="DAEPXK010000036">
    <property type="protein sequence ID" value="HBH1543392.1"/>
    <property type="molecule type" value="Genomic_DNA"/>
</dbReference>
<dbReference type="CDD" id="cd04651">
    <property type="entry name" value="LbH_G1P_AT_C"/>
    <property type="match status" value="1"/>
</dbReference>
<dbReference type="NCBIfam" id="NF003670">
    <property type="entry name" value="PRK05293.1"/>
    <property type="match status" value="1"/>
</dbReference>
<dbReference type="EMBL" id="LK932485">
    <property type="protein sequence ID" value="CDS84390.1"/>
    <property type="molecule type" value="Genomic_DNA"/>
</dbReference>
<dbReference type="PANTHER" id="PTHR43523">
    <property type="entry name" value="GLUCOSE-1-PHOSPHATE ADENYLYLTRANSFERASE-RELATED"/>
    <property type="match status" value="1"/>
</dbReference>
<evidence type="ECO:0000259" key="10">
    <source>
        <dbReference type="Pfam" id="PF00483"/>
    </source>
</evidence>
<evidence type="ECO:0000313" key="13">
    <source>
        <dbReference type="EMBL" id="CDS84829.1"/>
    </source>
</evidence>
<dbReference type="CDD" id="cd02508">
    <property type="entry name" value="ADP_Glucose_PP"/>
    <property type="match status" value="1"/>
</dbReference>
<protein>
    <recommendedName>
        <fullName evidence="9">Glucose-1-phosphate adenylyltransferase</fullName>
        <ecNumber evidence="9">2.7.7.27</ecNumber>
    </recommendedName>
    <alternativeName>
        <fullName evidence="9">ADP-glucose pyrophosphorylase</fullName>
        <shortName evidence="9">ADPGlc PPase</shortName>
    </alternativeName>
    <alternativeName>
        <fullName evidence="9">ADP-glucose synthase</fullName>
    </alternativeName>
</protein>
<evidence type="ECO:0000313" key="20">
    <source>
        <dbReference type="Proteomes" id="UP000346772"/>
    </source>
</evidence>
<evidence type="ECO:0000313" key="12">
    <source>
        <dbReference type="EMBL" id="CDS84390.1"/>
    </source>
</evidence>
<comment type="function">
    <text evidence="9">Involved in the biosynthesis of ADP-glucose, a building block required for the elongation reactions to produce glycogen. Catalyzes the reaction between ATP and alpha-D-glucose 1-phosphate (G1P) to produce pyrophosphate and ADP-Glc.</text>
</comment>
<dbReference type="EMBL" id="CAADAN010000006">
    <property type="protein sequence ID" value="VFD32275.1"/>
    <property type="molecule type" value="Genomic_DNA"/>
</dbReference>
<dbReference type="Proteomes" id="UP000346772">
    <property type="component" value="Unassembled WGS sequence"/>
</dbReference>
<evidence type="ECO:0000259" key="11">
    <source>
        <dbReference type="Pfam" id="PF24894"/>
    </source>
</evidence>
<dbReference type="PROSITE" id="PS00810">
    <property type="entry name" value="ADP_GLC_PYROPHOSPH_3"/>
    <property type="match status" value="1"/>
</dbReference>
<dbReference type="InterPro" id="IPR056818">
    <property type="entry name" value="GlmU/GlgC-like_hexapep"/>
</dbReference>
<evidence type="ECO:0000313" key="16">
    <source>
        <dbReference type="EMBL" id="SJS03236.1"/>
    </source>
</evidence>
<dbReference type="SUPFAM" id="SSF51161">
    <property type="entry name" value="Trimeric LpxA-like enzymes"/>
    <property type="match status" value="1"/>
</dbReference>
<evidence type="ECO:0000313" key="17">
    <source>
        <dbReference type="EMBL" id="VFD32275.1"/>
    </source>
</evidence>
<evidence type="ECO:0000256" key="9">
    <source>
        <dbReference type="HAMAP-Rule" id="MF_00624"/>
    </source>
</evidence>
<evidence type="ECO:0000313" key="21">
    <source>
        <dbReference type="Proteomes" id="UP000411588"/>
    </source>
</evidence>
<evidence type="ECO:0000256" key="8">
    <source>
        <dbReference type="ARBA" id="ARBA00023277"/>
    </source>
</evidence>
<organism evidence="13">
    <name type="scientific">Clostridioides difficile</name>
    <name type="common">Peptoclostridium difficile</name>
    <dbReference type="NCBI Taxonomy" id="1496"/>
    <lineage>
        <taxon>Bacteria</taxon>
        <taxon>Bacillati</taxon>
        <taxon>Bacillota</taxon>
        <taxon>Clostridia</taxon>
        <taxon>Peptostreptococcales</taxon>
        <taxon>Peptostreptococcaceae</taxon>
        <taxon>Clostridioides</taxon>
    </lineage>
</organism>
<dbReference type="Gene3D" id="2.160.10.10">
    <property type="entry name" value="Hexapeptide repeat proteins"/>
    <property type="match status" value="1"/>
</dbReference>
<dbReference type="PATRIC" id="fig|1496.1373.peg.3570"/>
<dbReference type="EMBL" id="LK932371">
    <property type="protein sequence ID" value="CDS84829.1"/>
    <property type="molecule type" value="Genomic_DNA"/>
</dbReference>
<evidence type="ECO:0000256" key="4">
    <source>
        <dbReference type="ARBA" id="ARBA00022695"/>
    </source>
</evidence>
<feature type="binding site" evidence="9">
    <location>
        <position position="99"/>
    </location>
    <ligand>
        <name>alpha-D-glucose 1-phosphate</name>
        <dbReference type="ChEBI" id="CHEBI:58601"/>
    </ligand>
</feature>
<sequence>MKKEMLAMILAGGQGSRLGVFTKRIAKPAVSFGGKYRIIDFVLSNCSNSGIDTVGVLTQYRPLILNSHIGMGSHWDLDRINGGVYVLQPFMNEKEGNWYNGTAHAIYQNMDFVDTYNPEYVLILSGDHIYKMDYSKMLKFHKEKGSKATIAVIEVPWDEASRFGIMNTNEDSSIYEFEEKPSEPKSNLASMGVYIFDWKMLRNYFKEAEKNPEINYDDFGKNLIPKMLEDNVGMYAYPFKGYWRDVGTIQSLWDANMDIIKSPETLDLADPKWKIYTNTMAMPPQYIGKNANVHRSMIADGCRILGEVGNSVLSHGVVVGKGSKVIDSVIMPNVVIGENVTIEKAMIGECATINDNVQIKNVNNEINVVSEYENIEPRCVLIEGGL</sequence>
<dbReference type="GO" id="GO:0008878">
    <property type="term" value="F:glucose-1-phosphate adenylyltransferase activity"/>
    <property type="evidence" value="ECO:0007669"/>
    <property type="project" value="UniProtKB-UniRule"/>
</dbReference>
<keyword evidence="2 9" id="KW-0321">Glycogen metabolism</keyword>
<comment type="subunit">
    <text evidence="9">Homotetramer.</text>
</comment>
<feature type="domain" description="Glucose-1-phosphate adenylyltransferase/Bifunctional protein GlmU-like C-terminal hexapeptide" evidence="11">
    <location>
        <begin position="289"/>
        <end position="359"/>
    </location>
</feature>
<feature type="binding site" evidence="9">
    <location>
        <position position="190"/>
    </location>
    <ligand>
        <name>alpha-D-glucose 1-phosphate</name>
        <dbReference type="ChEBI" id="CHEBI:58601"/>
    </ligand>
</feature>
<evidence type="ECO:0000313" key="18">
    <source>
        <dbReference type="EMBL" id="VFD54799.1"/>
    </source>
</evidence>
<feature type="domain" description="Nucleotidyl transferase" evidence="10">
    <location>
        <begin position="7"/>
        <end position="261"/>
    </location>
</feature>
<evidence type="ECO:0000256" key="7">
    <source>
        <dbReference type="ARBA" id="ARBA00023056"/>
    </source>
</evidence>
<keyword evidence="5 9" id="KW-0547">Nucleotide-binding</keyword>
<dbReference type="KEGG" id="pdf:CD630DERM_08820"/>
<keyword evidence="6 9" id="KW-0067">ATP-binding</keyword>
<evidence type="ECO:0000256" key="6">
    <source>
        <dbReference type="ARBA" id="ARBA00022840"/>
    </source>
</evidence>
<keyword evidence="3 9" id="KW-0808">Transferase</keyword>
<dbReference type="NCBIfam" id="TIGR02091">
    <property type="entry name" value="glgC"/>
    <property type="match status" value="1"/>
</dbReference>
<evidence type="ECO:0000256" key="2">
    <source>
        <dbReference type="ARBA" id="ARBA00022600"/>
    </source>
</evidence>
<dbReference type="Proteomes" id="UP000878956">
    <property type="component" value="Unassembled WGS sequence"/>
</dbReference>
<reference evidence="15" key="4">
    <citation type="submission" date="2021-06" db="EMBL/GenBank/DDBJ databases">
        <authorList>
            <consortium name="NCBI Pathogen Detection Project"/>
        </authorList>
    </citation>
    <scope>NUCLEOTIDE SEQUENCE</scope>
    <source>
        <strain evidence="15">HN1000</strain>
    </source>
</reference>
<comment type="pathway">
    <text evidence="9">Glycan biosynthesis; glycogen biosynthesis.</text>
</comment>
<dbReference type="PROSITE" id="PS00809">
    <property type="entry name" value="ADP_GLC_PYROPHOSPH_2"/>
    <property type="match status" value="1"/>
</dbReference>
<dbReference type="AlphaFoldDB" id="A0A031WG73"/>
<keyword evidence="4 9" id="KW-0548">Nucleotidyltransferase</keyword>
<dbReference type="InterPro" id="IPR011004">
    <property type="entry name" value="Trimer_LpxA-like_sf"/>
</dbReference>
<dbReference type="EMBL" id="LK933327">
    <property type="protein sequence ID" value="CDT66607.1"/>
    <property type="molecule type" value="Genomic_DNA"/>
</dbReference>
<feature type="site" description="Could play a key role in the communication between the regulatory and the substrate sites" evidence="9">
    <location>
        <position position="98"/>
    </location>
</feature>
<dbReference type="Pfam" id="PF24894">
    <property type="entry name" value="Hexapep_GlmU"/>
    <property type="match status" value="1"/>
</dbReference>
<evidence type="ECO:0000313" key="19">
    <source>
        <dbReference type="Proteomes" id="UP000189137"/>
    </source>
</evidence>
<reference evidence="13" key="1">
    <citation type="submission" date="2014-07" db="EMBL/GenBank/DDBJ databases">
        <authorList>
            <person name="Monot Marc"/>
        </authorList>
    </citation>
    <scope>NUCLEOTIDE SEQUENCE</scope>
    <source>
        <strain evidence="14">7032989</strain>
        <strain evidence="13">7032994</strain>
    </source>
</reference>
<dbReference type="GO" id="GO:0005524">
    <property type="term" value="F:ATP binding"/>
    <property type="evidence" value="ECO:0007669"/>
    <property type="project" value="UniProtKB-KW"/>
</dbReference>